<feature type="region of interest" description="Disordered" evidence="2">
    <location>
        <begin position="111"/>
        <end position="146"/>
    </location>
</feature>
<evidence type="ECO:0000259" key="3">
    <source>
        <dbReference type="PROSITE" id="PS51061"/>
    </source>
</evidence>
<comment type="caution">
    <text evidence="5">The sequence shown here is derived from an EMBL/GenBank/DDBJ whole genome shotgun (WGS) entry which is preliminary data.</text>
</comment>
<gene>
    <name evidence="5" type="primary">R3hdm1</name>
    <name evidence="5" type="ORF">JACJAC_R07726</name>
</gene>
<feature type="region of interest" description="Disordered" evidence="2">
    <location>
        <begin position="930"/>
        <end position="959"/>
    </location>
</feature>
<dbReference type="Pfam" id="PF12752">
    <property type="entry name" value="SUZ"/>
    <property type="match status" value="1"/>
</dbReference>
<dbReference type="OrthoDB" id="278430at2759"/>
<feature type="compositionally biased region" description="Low complexity" evidence="2">
    <location>
        <begin position="388"/>
        <end position="424"/>
    </location>
</feature>
<feature type="compositionally biased region" description="Pro residues" evidence="2">
    <location>
        <begin position="519"/>
        <end position="533"/>
    </location>
</feature>
<feature type="compositionally biased region" description="Basic and acidic residues" evidence="2">
    <location>
        <begin position="36"/>
        <end position="50"/>
    </location>
</feature>
<dbReference type="Gene3D" id="3.30.1370.50">
    <property type="entry name" value="R3H-like domain"/>
    <property type="match status" value="1"/>
</dbReference>
<proteinExistence type="predicted"/>
<evidence type="ECO:0000259" key="4">
    <source>
        <dbReference type="PROSITE" id="PS51673"/>
    </source>
</evidence>
<feature type="region of interest" description="Disordered" evidence="2">
    <location>
        <begin position="332"/>
        <end position="369"/>
    </location>
</feature>
<dbReference type="InterPro" id="IPR051937">
    <property type="entry name" value="R3H_domain_containing"/>
</dbReference>
<feature type="compositionally biased region" description="Basic residues" evidence="2">
    <location>
        <begin position="943"/>
        <end position="952"/>
    </location>
</feature>
<feature type="region of interest" description="Disordered" evidence="2">
    <location>
        <begin position="489"/>
        <end position="536"/>
    </location>
</feature>
<dbReference type="CDD" id="cd02642">
    <property type="entry name" value="R3H_encore_like"/>
    <property type="match status" value="1"/>
</dbReference>
<sequence>MRMSDILTVKDETDAMKGSEAEFKDADPVENLIKSGSREKIQVEKDENCPDSKNNMPRPGQSFGQTAKRSKSNTKLKLVRSLAVCEEYPPPPTAEISQDLQEKIQIQLSQSFEKEEKPAKDETEKEKSSDKLSRKMLSRDSSQEYTDSTGIDLHEFLVNTLKNNPRDRMMLLKLEQEILDFIGNNEVPRKKFPPMTSYHRMLLHRVAAYFGLEHNVDQSGKAVIVNKTSNTRIPDQKFCEHIKDEKSDDFQKRYILKRDNSSLDKDDSQMRIRLKDDRRSKSIEEREEEYQRARERIFAQDSLCSQENYFTDKRIQEEETNSTQQRRQILRINKETSGRSANSHQSSTETELKYCEPRPWSSTDSDSSIRNLKPAVTKASSFSGISVLTRGDSSGSSKSTGRLSKTGSESSSSVGSSTGSLSHTQQPLPVPALSQPSHGTPAVYPTASTSNSLSFDGGISGQVAPTSAGFFLLPLEAAGIPPGSVLINPQTGQPFLNPDGTPVVYNPPTPQQPVRNQVPGPPQQPPLPAPPQQQPAANHLLSQQDNLGSQFSHMSLARQPPADAAEPHAAMFQSTVVLQPPQQPGYIIAAAPPPAGQPVSAPGYSTSSHPVNQQVLPQQGYMQQPVPQMPACYCTPSQYPHSSPQYRPVSVHYSTQQNQPLAQPGQQTGYQVLPNQQQNYQGLVGVQQSQNQNLVSGQHNNAGNQIQGVIVPYPSVPSYQVSVPQGSQAVPQQTYQQPVLIPSQSNQGLPTTGMPVYYSVIPSGQQNNLSSSVGYLQPPGSEQIQFPRTSSPCNSQQLQGQQCAVAPPPGGGVVMMQLNIPNNPQPRNHSPPQWKQSKYYCDHQRGQKSTEVSTLDGAAQHSPQLGSPVTSPAQSPAPAQLSNMKNIRPTLTPLSIVSQFSRPFVPGQGDARYPLLGQPLQYNPPPLLRGQVTSQQCQPGNRHGNRGKKPAKKAASADLGAGEPVVGKVLEITELPEGITRMEAEKLFGELLKVGAKIRWLRDSQCLQTQQQQQRRYCGSGDGSVNTEPSKPSDLASTYTVLATFPTMSAAQNALKKQSSTSVNKFRLRTSKKHYDFHVLERASSQ</sequence>
<evidence type="ECO:0000256" key="2">
    <source>
        <dbReference type="SAM" id="MobiDB-lite"/>
    </source>
</evidence>
<keyword evidence="6" id="KW-1185">Reference proteome</keyword>
<dbReference type="EMBL" id="VZTM01022003">
    <property type="protein sequence ID" value="NXS97454.1"/>
    <property type="molecule type" value="Genomic_DNA"/>
</dbReference>
<dbReference type="GO" id="GO:0003676">
    <property type="term" value="F:nucleic acid binding"/>
    <property type="evidence" value="ECO:0007669"/>
    <property type="project" value="UniProtKB-UniRule"/>
</dbReference>
<dbReference type="PROSITE" id="PS51673">
    <property type="entry name" value="SUZ"/>
    <property type="match status" value="1"/>
</dbReference>
<feature type="non-terminal residue" evidence="5">
    <location>
        <position position="1"/>
    </location>
</feature>
<evidence type="ECO:0000313" key="5">
    <source>
        <dbReference type="EMBL" id="NXS97454.1"/>
    </source>
</evidence>
<accession>A0A7L2YSZ0</accession>
<dbReference type="PROSITE" id="PS51061">
    <property type="entry name" value="R3H"/>
    <property type="match status" value="1"/>
</dbReference>
<dbReference type="Proteomes" id="UP000550086">
    <property type="component" value="Unassembled WGS sequence"/>
</dbReference>
<dbReference type="PANTHER" id="PTHR15672">
    <property type="entry name" value="CAMP-REGULATED PHOSPHOPROTEIN 21 RELATED R3H DOMAIN CONTAINING PROTEIN"/>
    <property type="match status" value="1"/>
</dbReference>
<feature type="compositionally biased region" description="Polar residues" evidence="2">
    <location>
        <begin position="861"/>
        <end position="874"/>
    </location>
</feature>
<dbReference type="FunFam" id="3.30.1370.50:FF:000001">
    <property type="entry name" value="R3H domain-containing protein 2 isoform 1"/>
    <property type="match status" value="1"/>
</dbReference>
<keyword evidence="1" id="KW-0597">Phosphoprotein</keyword>
<dbReference type="AlphaFoldDB" id="A0A7L2YSZ0"/>
<protein>
    <submittedName>
        <fullName evidence="5">R3HD1 protein</fullName>
    </submittedName>
</protein>
<feature type="compositionally biased region" description="Polar residues" evidence="2">
    <location>
        <begin position="769"/>
        <end position="802"/>
    </location>
</feature>
<dbReference type="Pfam" id="PF01424">
    <property type="entry name" value="R3H"/>
    <property type="match status" value="1"/>
</dbReference>
<feature type="region of interest" description="Disordered" evidence="2">
    <location>
        <begin position="386"/>
        <end position="445"/>
    </location>
</feature>
<dbReference type="InterPro" id="IPR001374">
    <property type="entry name" value="R3H_dom"/>
</dbReference>
<feature type="compositionally biased region" description="Polar residues" evidence="2">
    <location>
        <begin position="819"/>
        <end position="836"/>
    </location>
</feature>
<dbReference type="PANTHER" id="PTHR15672:SF12">
    <property type="entry name" value="R3H DOMAIN-CONTAINING PROTEIN 1"/>
    <property type="match status" value="1"/>
</dbReference>
<feature type="domain" description="SUZ" evidence="4">
    <location>
        <begin position="232"/>
        <end position="302"/>
    </location>
</feature>
<feature type="compositionally biased region" description="Polar residues" evidence="2">
    <location>
        <begin position="360"/>
        <end position="369"/>
    </location>
</feature>
<reference evidence="5 6" key="1">
    <citation type="submission" date="2019-09" db="EMBL/GenBank/DDBJ databases">
        <title>Bird 10,000 Genomes (B10K) Project - Family phase.</title>
        <authorList>
            <person name="Zhang G."/>
        </authorList>
    </citation>
    <scope>NUCLEOTIDE SEQUENCE [LARGE SCALE GENOMIC DNA]</scope>
    <source>
        <strain evidence="5">B10K-DU-002-59</strain>
        <tissue evidence="5">Muscle</tissue>
    </source>
</reference>
<feature type="region of interest" description="Disordered" evidence="2">
    <location>
        <begin position="261"/>
        <end position="287"/>
    </location>
</feature>
<feature type="region of interest" description="Disordered" evidence="2">
    <location>
        <begin position="36"/>
        <end position="75"/>
    </location>
</feature>
<evidence type="ECO:0000256" key="1">
    <source>
        <dbReference type="ARBA" id="ARBA00022553"/>
    </source>
</evidence>
<feature type="non-terminal residue" evidence="5">
    <location>
        <position position="1086"/>
    </location>
</feature>
<dbReference type="SUPFAM" id="SSF82708">
    <property type="entry name" value="R3H domain"/>
    <property type="match status" value="1"/>
</dbReference>
<evidence type="ECO:0000313" key="6">
    <source>
        <dbReference type="Proteomes" id="UP000550086"/>
    </source>
</evidence>
<name>A0A7L2YSZ0_JACJC</name>
<feature type="compositionally biased region" description="Polar residues" evidence="2">
    <location>
        <begin position="338"/>
        <end position="349"/>
    </location>
</feature>
<dbReference type="SMART" id="SM00393">
    <property type="entry name" value="R3H"/>
    <property type="match status" value="1"/>
</dbReference>
<dbReference type="InterPro" id="IPR024771">
    <property type="entry name" value="SUZ"/>
</dbReference>
<feature type="region of interest" description="Disordered" evidence="2">
    <location>
        <begin position="769"/>
        <end position="880"/>
    </location>
</feature>
<feature type="domain" description="R3H" evidence="3">
    <location>
        <begin position="168"/>
        <end position="231"/>
    </location>
</feature>
<organism evidence="5 6">
    <name type="scientific">Jacana jacana</name>
    <name type="common">Wattled jacana</name>
    <name type="synonym">Parra jacana</name>
    <dbReference type="NCBI Taxonomy" id="54508"/>
    <lineage>
        <taxon>Eukaryota</taxon>
        <taxon>Metazoa</taxon>
        <taxon>Chordata</taxon>
        <taxon>Craniata</taxon>
        <taxon>Vertebrata</taxon>
        <taxon>Euteleostomi</taxon>
        <taxon>Archelosauria</taxon>
        <taxon>Archosauria</taxon>
        <taxon>Dinosauria</taxon>
        <taxon>Saurischia</taxon>
        <taxon>Theropoda</taxon>
        <taxon>Coelurosauria</taxon>
        <taxon>Aves</taxon>
        <taxon>Neognathae</taxon>
        <taxon>Neoaves</taxon>
        <taxon>Charadriiformes</taxon>
        <taxon>Jacanidae</taxon>
        <taxon>Jacana</taxon>
    </lineage>
</organism>
<dbReference type="InterPro" id="IPR036867">
    <property type="entry name" value="R3H_dom_sf"/>
</dbReference>
<feature type="compositionally biased region" description="Basic and acidic residues" evidence="2">
    <location>
        <begin position="112"/>
        <end position="142"/>
    </location>
</feature>